<dbReference type="SMART" id="SM00220">
    <property type="entry name" value="S_TKc"/>
    <property type="match status" value="1"/>
</dbReference>
<comment type="catalytic activity">
    <reaction evidence="7">
        <text>L-threonyl-[protein] + ATP = O-phospho-L-threonyl-[protein] + ADP + H(+)</text>
        <dbReference type="Rhea" id="RHEA:46608"/>
        <dbReference type="Rhea" id="RHEA-COMP:11060"/>
        <dbReference type="Rhea" id="RHEA-COMP:11605"/>
        <dbReference type="ChEBI" id="CHEBI:15378"/>
        <dbReference type="ChEBI" id="CHEBI:30013"/>
        <dbReference type="ChEBI" id="CHEBI:30616"/>
        <dbReference type="ChEBI" id="CHEBI:61977"/>
        <dbReference type="ChEBI" id="CHEBI:456216"/>
        <dbReference type="EC" id="2.7.11.1"/>
    </reaction>
</comment>
<keyword evidence="6" id="KW-0067">ATP-binding</keyword>
<evidence type="ECO:0000256" key="2">
    <source>
        <dbReference type="ARBA" id="ARBA00022527"/>
    </source>
</evidence>
<dbReference type="PANTHER" id="PTHR44899:SF3">
    <property type="entry name" value="SERINE_THREONINE-PROTEIN KINASE NEK1"/>
    <property type="match status" value="1"/>
</dbReference>
<reference evidence="10 11" key="1">
    <citation type="submission" date="2015-12" db="EMBL/GenBank/DDBJ databases">
        <title>Dictyostelia acquired genes for synthesis and detection of signals that induce cell-type specialization by lateral gene transfer from prokaryotes.</title>
        <authorList>
            <person name="Gloeckner G."/>
            <person name="Schaap P."/>
        </authorList>
    </citation>
    <scope>NUCLEOTIDE SEQUENCE [LARGE SCALE GENOMIC DNA]</scope>
    <source>
        <strain evidence="10 11">TK</strain>
    </source>
</reference>
<evidence type="ECO:0000256" key="4">
    <source>
        <dbReference type="ARBA" id="ARBA00022741"/>
    </source>
</evidence>
<dbReference type="Proteomes" id="UP000076078">
    <property type="component" value="Unassembled WGS sequence"/>
</dbReference>
<evidence type="ECO:0000256" key="5">
    <source>
        <dbReference type="ARBA" id="ARBA00022777"/>
    </source>
</evidence>
<evidence type="ECO:0000256" key="8">
    <source>
        <dbReference type="ARBA" id="ARBA00048679"/>
    </source>
</evidence>
<dbReference type="AlphaFoldDB" id="A0A151Z3F1"/>
<dbReference type="InterPro" id="IPR008271">
    <property type="entry name" value="Ser/Thr_kinase_AS"/>
</dbReference>
<name>A0A151Z3F1_TIELA</name>
<evidence type="ECO:0000256" key="6">
    <source>
        <dbReference type="ARBA" id="ARBA00022840"/>
    </source>
</evidence>
<dbReference type="InParanoid" id="A0A151Z3F1"/>
<keyword evidence="5" id="KW-0418">Kinase</keyword>
<comment type="caution">
    <text evidence="10">The sequence shown here is derived from an EMBL/GenBank/DDBJ whole genome shotgun (WGS) entry which is preliminary data.</text>
</comment>
<dbReference type="EMBL" id="LODT01000051">
    <property type="protein sequence ID" value="KYQ88492.1"/>
    <property type="molecule type" value="Genomic_DNA"/>
</dbReference>
<evidence type="ECO:0000256" key="1">
    <source>
        <dbReference type="ARBA" id="ARBA00012513"/>
    </source>
</evidence>
<evidence type="ECO:0000259" key="9">
    <source>
        <dbReference type="PROSITE" id="PS50011"/>
    </source>
</evidence>
<dbReference type="SUPFAM" id="SSF56112">
    <property type="entry name" value="Protein kinase-like (PK-like)"/>
    <property type="match status" value="1"/>
</dbReference>
<dbReference type="OMA" id="DINHQES"/>
<accession>A0A151Z3F1</accession>
<dbReference type="PROSITE" id="PS50011">
    <property type="entry name" value="PROTEIN_KINASE_DOM"/>
    <property type="match status" value="1"/>
</dbReference>
<dbReference type="Pfam" id="PF00069">
    <property type="entry name" value="Pkinase"/>
    <property type="match status" value="1"/>
</dbReference>
<dbReference type="PROSITE" id="PS00108">
    <property type="entry name" value="PROTEIN_KINASE_ST"/>
    <property type="match status" value="1"/>
</dbReference>
<evidence type="ECO:0000313" key="11">
    <source>
        <dbReference type="Proteomes" id="UP000076078"/>
    </source>
</evidence>
<dbReference type="InterPro" id="IPR000719">
    <property type="entry name" value="Prot_kinase_dom"/>
</dbReference>
<dbReference type="OrthoDB" id="27656at2759"/>
<gene>
    <name evidence="10" type="ORF">DLAC_11206</name>
</gene>
<dbReference type="PANTHER" id="PTHR44899">
    <property type="entry name" value="CAMK FAMILY PROTEIN KINASE"/>
    <property type="match status" value="1"/>
</dbReference>
<dbReference type="GO" id="GO:0004674">
    <property type="term" value="F:protein serine/threonine kinase activity"/>
    <property type="evidence" value="ECO:0007669"/>
    <property type="project" value="UniProtKB-KW"/>
</dbReference>
<evidence type="ECO:0000256" key="3">
    <source>
        <dbReference type="ARBA" id="ARBA00022679"/>
    </source>
</evidence>
<dbReference type="EC" id="2.7.11.1" evidence="1"/>
<evidence type="ECO:0000313" key="10">
    <source>
        <dbReference type="EMBL" id="KYQ88492.1"/>
    </source>
</evidence>
<keyword evidence="2" id="KW-0723">Serine/threonine-protein kinase</keyword>
<feature type="domain" description="Protein kinase" evidence="9">
    <location>
        <begin position="12"/>
        <end position="280"/>
    </location>
</feature>
<dbReference type="InterPro" id="IPR051131">
    <property type="entry name" value="NEK_Ser/Thr_kinase_NIMA"/>
</dbReference>
<keyword evidence="3" id="KW-0808">Transferase</keyword>
<dbReference type="Gene3D" id="1.10.510.10">
    <property type="entry name" value="Transferase(Phosphotransferase) domain 1"/>
    <property type="match status" value="1"/>
</dbReference>
<organism evidence="10 11">
    <name type="scientific">Tieghemostelium lacteum</name>
    <name type="common">Slime mold</name>
    <name type="synonym">Dictyostelium lacteum</name>
    <dbReference type="NCBI Taxonomy" id="361077"/>
    <lineage>
        <taxon>Eukaryota</taxon>
        <taxon>Amoebozoa</taxon>
        <taxon>Evosea</taxon>
        <taxon>Eumycetozoa</taxon>
        <taxon>Dictyostelia</taxon>
        <taxon>Dictyosteliales</taxon>
        <taxon>Raperosteliaceae</taxon>
        <taxon>Tieghemostelium</taxon>
    </lineage>
</organism>
<evidence type="ECO:0000256" key="7">
    <source>
        <dbReference type="ARBA" id="ARBA00047899"/>
    </source>
</evidence>
<keyword evidence="11" id="KW-1185">Reference proteome</keyword>
<protein>
    <recommendedName>
        <fullName evidence="1">non-specific serine/threonine protein kinase</fullName>
        <ecNumber evidence="1">2.7.11.1</ecNumber>
    </recommendedName>
</protein>
<proteinExistence type="predicted"/>
<dbReference type="STRING" id="361077.A0A151Z3F1"/>
<dbReference type="InterPro" id="IPR011009">
    <property type="entry name" value="Kinase-like_dom_sf"/>
</dbReference>
<comment type="catalytic activity">
    <reaction evidence="8">
        <text>L-seryl-[protein] + ATP = O-phospho-L-seryl-[protein] + ADP + H(+)</text>
        <dbReference type="Rhea" id="RHEA:17989"/>
        <dbReference type="Rhea" id="RHEA-COMP:9863"/>
        <dbReference type="Rhea" id="RHEA-COMP:11604"/>
        <dbReference type="ChEBI" id="CHEBI:15378"/>
        <dbReference type="ChEBI" id="CHEBI:29999"/>
        <dbReference type="ChEBI" id="CHEBI:30616"/>
        <dbReference type="ChEBI" id="CHEBI:83421"/>
        <dbReference type="ChEBI" id="CHEBI:456216"/>
        <dbReference type="EC" id="2.7.11.1"/>
    </reaction>
</comment>
<dbReference type="GO" id="GO:0005524">
    <property type="term" value="F:ATP binding"/>
    <property type="evidence" value="ECO:0007669"/>
    <property type="project" value="UniProtKB-KW"/>
</dbReference>
<sequence length="420" mass="48633">MSNFIYDSIDEYEVGNKIGEGKYGEVFVALHSKSNMHYCLKFIKFEDINHQESKILLELDHISIIKYISSFELKIENQNYFVIVLEYANGYSLRKNLDDRKKEETIITPQKLFTLEEIMIYFIQLLHGLKYIHGKNIIHRDIKPENILFHQQEGNPNGPHLVKIGDFGVSKFLKVGDATKTVTGTNLYFSPEIINGKNPKEPKTTNPYTHAVDIWALGIVLYEMVTLNTPFHSEREILFHKPNQIRKSFKGGKDLENLLSEMLSIYSRPSVDVILQYPFIKNFTHSNKFLIDLYNIRIIIPKTVEGNILINHKNHINQQPIQINHKEDDLEIDNKETTQIAQPTPPISIVPKSFKPLGPEKLIKELGLTKDEIDSADSTGMIIELIRLKLKDHKMKNIDKSKFVNTLQLHMEIFKSHNLK</sequence>
<keyword evidence="4" id="KW-0547">Nucleotide-binding</keyword>